<keyword evidence="2" id="KW-1185">Reference proteome</keyword>
<accession>A0A7J9DH53</accession>
<protein>
    <submittedName>
        <fullName evidence="1">Uncharacterized protein</fullName>
    </submittedName>
</protein>
<gene>
    <name evidence="1" type="ORF">Gotri_022823</name>
</gene>
<reference evidence="1 2" key="1">
    <citation type="journal article" date="2019" name="Genome Biol. Evol.">
        <title>Insights into the evolution of the New World diploid cottons (Gossypium, subgenus Houzingenia) based on genome sequencing.</title>
        <authorList>
            <person name="Grover C.E."/>
            <person name="Arick M.A. 2nd"/>
            <person name="Thrash A."/>
            <person name="Conover J.L."/>
            <person name="Sanders W.S."/>
            <person name="Peterson D.G."/>
            <person name="Frelichowski J.E."/>
            <person name="Scheffler J.A."/>
            <person name="Scheffler B.E."/>
            <person name="Wendel J.F."/>
        </authorList>
    </citation>
    <scope>NUCLEOTIDE SEQUENCE [LARGE SCALE GENOMIC DNA]</scope>
    <source>
        <strain evidence="1">8</strain>
        <tissue evidence="1">Leaf</tissue>
    </source>
</reference>
<proteinExistence type="predicted"/>
<dbReference type="AlphaFoldDB" id="A0A7J9DH53"/>
<evidence type="ECO:0000313" key="2">
    <source>
        <dbReference type="Proteomes" id="UP000593568"/>
    </source>
</evidence>
<evidence type="ECO:0000313" key="1">
    <source>
        <dbReference type="EMBL" id="MBA0760033.1"/>
    </source>
</evidence>
<sequence length="67" mass="7852">MFKLKNPEPRNGLGKSLVEWKKELSNIKGGMEFWKAKAKKEEERAAHAIMELRTKNVEYETVYRING</sequence>
<dbReference type="Proteomes" id="UP000593568">
    <property type="component" value="Unassembled WGS sequence"/>
</dbReference>
<comment type="caution">
    <text evidence="1">The sequence shown here is derived from an EMBL/GenBank/DDBJ whole genome shotgun (WGS) entry which is preliminary data.</text>
</comment>
<organism evidence="1 2">
    <name type="scientific">Gossypium trilobum</name>
    <dbReference type="NCBI Taxonomy" id="34281"/>
    <lineage>
        <taxon>Eukaryota</taxon>
        <taxon>Viridiplantae</taxon>
        <taxon>Streptophyta</taxon>
        <taxon>Embryophyta</taxon>
        <taxon>Tracheophyta</taxon>
        <taxon>Spermatophyta</taxon>
        <taxon>Magnoliopsida</taxon>
        <taxon>eudicotyledons</taxon>
        <taxon>Gunneridae</taxon>
        <taxon>Pentapetalae</taxon>
        <taxon>rosids</taxon>
        <taxon>malvids</taxon>
        <taxon>Malvales</taxon>
        <taxon>Malvaceae</taxon>
        <taxon>Malvoideae</taxon>
        <taxon>Gossypium</taxon>
    </lineage>
</organism>
<dbReference type="EMBL" id="JABEZW010000002">
    <property type="protein sequence ID" value="MBA0760033.1"/>
    <property type="molecule type" value="Genomic_DNA"/>
</dbReference>
<name>A0A7J9DH53_9ROSI</name>